<evidence type="ECO:0000259" key="1">
    <source>
        <dbReference type="Pfam" id="PF09836"/>
    </source>
</evidence>
<proteinExistence type="predicted"/>
<evidence type="ECO:0000313" key="3">
    <source>
        <dbReference type="Proteomes" id="UP000246569"/>
    </source>
</evidence>
<dbReference type="Gene3D" id="1.10.150.690">
    <property type="entry name" value="DUF2063"/>
    <property type="match status" value="1"/>
</dbReference>
<gene>
    <name evidence="2" type="ORF">C7443_102328</name>
</gene>
<organism evidence="2 3">
    <name type="scientific">Plasticicumulans acidivorans</name>
    <dbReference type="NCBI Taxonomy" id="886464"/>
    <lineage>
        <taxon>Bacteria</taxon>
        <taxon>Pseudomonadati</taxon>
        <taxon>Pseudomonadota</taxon>
        <taxon>Gammaproteobacteria</taxon>
        <taxon>Candidatus Competibacteraceae</taxon>
        <taxon>Plasticicumulans</taxon>
    </lineage>
</organism>
<protein>
    <recommendedName>
        <fullName evidence="1">Putative DNA-binding domain-containing protein</fullName>
    </recommendedName>
</protein>
<dbReference type="InterPro" id="IPR044922">
    <property type="entry name" value="DUF2063_N_sf"/>
</dbReference>
<dbReference type="EMBL" id="QGTJ01000002">
    <property type="protein sequence ID" value="PWV64676.1"/>
    <property type="molecule type" value="Genomic_DNA"/>
</dbReference>
<evidence type="ECO:0000313" key="2">
    <source>
        <dbReference type="EMBL" id="PWV64676.1"/>
    </source>
</evidence>
<feature type="domain" description="Putative DNA-binding" evidence="1">
    <location>
        <begin position="8"/>
        <end position="99"/>
    </location>
</feature>
<dbReference type="AlphaFoldDB" id="A0A317MZY2"/>
<dbReference type="OrthoDB" id="4146344at2"/>
<sequence length="261" mass="28764">MSVSLAELETLFQRHILDGDPRVLRHVRASAALSAARRLEVYHDAYRLRLCEAVSSDFPALHTLLGDEDFTALLLAYIAARPSHYPSIRWFAGELADFLSTQAPWCGQPVLAEMARFEWALAHAHDAADAPSIGREALAELDAEGWATLHPRLHPSVTLLSCHWDTPPLWQAIHEQEAARAPQAVDTQGWVVWRDRELRARYLSLTPPQALWLAACAHGDDFAASCEQLSEQLGKPDADTLAALALEALCCALDHGLISAI</sequence>
<dbReference type="RefSeq" id="WP_110017313.1">
    <property type="nucleotide sequence ID" value="NZ_QGTJ01000002.1"/>
</dbReference>
<dbReference type="Pfam" id="PF09836">
    <property type="entry name" value="DUF2063"/>
    <property type="match status" value="1"/>
</dbReference>
<dbReference type="InterPro" id="IPR018640">
    <property type="entry name" value="DUF2063"/>
</dbReference>
<keyword evidence="3" id="KW-1185">Reference proteome</keyword>
<reference evidence="2 3" key="1">
    <citation type="submission" date="2018-05" db="EMBL/GenBank/DDBJ databases">
        <title>Genomic Encyclopedia of Type Strains, Phase IV (KMG-IV): sequencing the most valuable type-strain genomes for metagenomic binning, comparative biology and taxonomic classification.</title>
        <authorList>
            <person name="Goeker M."/>
        </authorList>
    </citation>
    <scope>NUCLEOTIDE SEQUENCE [LARGE SCALE GENOMIC DNA]</scope>
    <source>
        <strain evidence="2 3">DSM 23606</strain>
    </source>
</reference>
<comment type="caution">
    <text evidence="2">The sequence shown here is derived from an EMBL/GenBank/DDBJ whole genome shotgun (WGS) entry which is preliminary data.</text>
</comment>
<accession>A0A317MZY2</accession>
<name>A0A317MZY2_9GAMM</name>
<dbReference type="Proteomes" id="UP000246569">
    <property type="component" value="Unassembled WGS sequence"/>
</dbReference>